<dbReference type="WBParaSite" id="DME_0001035001-mRNA-1">
    <property type="protein sequence ID" value="DME_0001035001-mRNA-1"/>
    <property type="gene ID" value="DME_0001035001"/>
</dbReference>
<proteinExistence type="predicted"/>
<dbReference type="AlphaFoldDB" id="A0A0N4UQQ0"/>
<protein>
    <submittedName>
        <fullName evidence="3">ARF7EP_C domain-containing protein</fullName>
    </submittedName>
</protein>
<evidence type="ECO:0000259" key="1">
    <source>
        <dbReference type="Pfam" id="PF14949"/>
    </source>
</evidence>
<dbReference type="PANTHER" id="PTHR46536:SF3">
    <property type="entry name" value="ARF7 EFFECTOR PROTEIN C-TERMINAL DOMAIN-CONTAINING PROTEIN"/>
    <property type="match status" value="1"/>
</dbReference>
<dbReference type="Pfam" id="PF14949">
    <property type="entry name" value="ARF7EP_C"/>
    <property type="match status" value="1"/>
</dbReference>
<reference evidence="3" key="1">
    <citation type="submission" date="2017-02" db="UniProtKB">
        <authorList>
            <consortium name="WormBaseParasite"/>
        </authorList>
    </citation>
    <scope>IDENTIFICATION</scope>
</reference>
<feature type="domain" description="ARF7 effector protein C-terminal" evidence="1">
    <location>
        <begin position="5"/>
        <end position="110"/>
    </location>
</feature>
<dbReference type="InterPro" id="IPR029264">
    <property type="entry name" value="ARF7EP_C"/>
</dbReference>
<dbReference type="PANTHER" id="PTHR46536">
    <property type="entry name" value="ARL14 EFFECTOR PROTEIN"/>
    <property type="match status" value="1"/>
</dbReference>
<sequence length="130" mass="14533">LNLDRELKNLEFVSPGGSLALPSDSALSICEGKRRSVRNRKTIIPSAEINLLYHDEDGNLVLQDGTLIKLCDCLQKECSGCHFPCRNCGSQMCGPECQKGRHFVIESIELHQSPLQIRKHPYGETAKRNI</sequence>
<organism evidence="2 3">
    <name type="scientific">Dracunculus medinensis</name>
    <name type="common">Guinea worm</name>
    <dbReference type="NCBI Taxonomy" id="318479"/>
    <lineage>
        <taxon>Eukaryota</taxon>
        <taxon>Metazoa</taxon>
        <taxon>Ecdysozoa</taxon>
        <taxon>Nematoda</taxon>
        <taxon>Chromadorea</taxon>
        <taxon>Rhabditida</taxon>
        <taxon>Spirurina</taxon>
        <taxon>Dracunculoidea</taxon>
        <taxon>Dracunculidae</taxon>
        <taxon>Dracunculus</taxon>
    </lineage>
</organism>
<evidence type="ECO:0000313" key="2">
    <source>
        <dbReference type="Proteomes" id="UP000038040"/>
    </source>
</evidence>
<accession>A0A0N4UQQ0</accession>
<evidence type="ECO:0000313" key="3">
    <source>
        <dbReference type="WBParaSite" id="DME_0001035001-mRNA-1"/>
    </source>
</evidence>
<name>A0A0N4UQQ0_DRAME</name>
<dbReference type="Proteomes" id="UP000038040">
    <property type="component" value="Unplaced"/>
</dbReference>